<dbReference type="EMBL" id="CDMY01000878">
    <property type="protein sequence ID" value="CEM36187.1"/>
    <property type="molecule type" value="Genomic_DNA"/>
</dbReference>
<dbReference type="STRING" id="1169540.A0A0G4GYH0"/>
<dbReference type="Gene3D" id="3.50.30.30">
    <property type="match status" value="1"/>
</dbReference>
<evidence type="ECO:0000259" key="13">
    <source>
        <dbReference type="Pfam" id="PF02225"/>
    </source>
</evidence>
<evidence type="ECO:0000256" key="2">
    <source>
        <dbReference type="ARBA" id="ARBA00022536"/>
    </source>
</evidence>
<dbReference type="PhylomeDB" id="A0A0G4GYH0"/>
<dbReference type="OMA" id="YTHCESK"/>
<evidence type="ECO:0000256" key="12">
    <source>
        <dbReference type="SAM" id="SignalP"/>
    </source>
</evidence>
<dbReference type="SUPFAM" id="SSF52025">
    <property type="entry name" value="PA domain"/>
    <property type="match status" value="1"/>
</dbReference>
<keyword evidence="7 11" id="KW-1133">Transmembrane helix</keyword>
<protein>
    <submittedName>
        <fullName evidence="15">Uncharacterized protein</fullName>
    </submittedName>
</protein>
<proteinExistence type="predicted"/>
<keyword evidence="8 11" id="KW-0472">Membrane</keyword>
<accession>A0A0G4GYH0</accession>
<dbReference type="PANTHER" id="PTHR22702">
    <property type="entry name" value="PROTEASE-ASSOCIATED DOMAIN-CONTAINING PROTEIN"/>
    <property type="match status" value="1"/>
</dbReference>
<dbReference type="InParanoid" id="A0A0G4GYH0"/>
<gene>
    <name evidence="15" type="ORF">Vbra_19125</name>
</gene>
<feature type="chain" id="PRO_5005190697" evidence="12">
    <location>
        <begin position="21"/>
        <end position="482"/>
    </location>
</feature>
<organism evidence="15 16">
    <name type="scientific">Vitrella brassicaformis (strain CCMP3155)</name>
    <dbReference type="NCBI Taxonomy" id="1169540"/>
    <lineage>
        <taxon>Eukaryota</taxon>
        <taxon>Sar</taxon>
        <taxon>Alveolata</taxon>
        <taxon>Colpodellida</taxon>
        <taxon>Vitrellaceae</taxon>
        <taxon>Vitrella</taxon>
    </lineage>
</organism>
<name>A0A0G4GYH0_VITBC</name>
<dbReference type="Proteomes" id="UP000041254">
    <property type="component" value="Unassembled WGS sequence"/>
</dbReference>
<sequence>MRVCLASLVAACLHASTCQAAQIEIHEPDELKAAYQSTKGVIEGATAVFGTPFEGQVTVGRVVFAESKLNQQYCDADDYDLPPVPQCNWTTNYTSHIVLVTRGHCADALKVRIAQDAKRAFAVIVVDSDPGATEDGLRHAMLTDDGSGAHVRIPSVLVTHSAGQRILGALRRNQTVFVKMAWDAPVVDSVCMDMWITPSIPKSLHFVSEFSRYAQALKHRLDFEPRYWIFSFAKGSPDMCLDDEGTYCALTPRHAPSITGRDVVHESLRQLCLWDVTKTRLANGDSAYSEVWWKYAQDQPRRCKPRGDFNADPSTTFGQECSYRLMASVGAPVGDVRQCVERDAADLLEKQRTSLAWFPMAIRISEMRYFGPLDTEQITRVICAHFQDPKPQECNMALRLKVLPLGKASSGEVFWLALVASSATLILVGLAVITWSWVRDMRTKPRLPRTVQRSGRVVVSALAADASHRLVHPQLQHGQLYV</sequence>
<evidence type="ECO:0000313" key="15">
    <source>
        <dbReference type="EMBL" id="CEM36187.1"/>
    </source>
</evidence>
<reference evidence="15 16" key="1">
    <citation type="submission" date="2014-11" db="EMBL/GenBank/DDBJ databases">
        <authorList>
            <person name="Zhu J."/>
            <person name="Qi W."/>
            <person name="Song R."/>
        </authorList>
    </citation>
    <scope>NUCLEOTIDE SEQUENCE [LARGE SCALE GENOMIC DNA]</scope>
</reference>
<dbReference type="GO" id="GO:0012505">
    <property type="term" value="C:endomembrane system"/>
    <property type="evidence" value="ECO:0007669"/>
    <property type="project" value="UniProtKB-SubCell"/>
</dbReference>
<evidence type="ECO:0000256" key="7">
    <source>
        <dbReference type="ARBA" id="ARBA00022989"/>
    </source>
</evidence>
<feature type="domain" description="PA" evidence="13">
    <location>
        <begin position="60"/>
        <end position="166"/>
    </location>
</feature>
<evidence type="ECO:0000256" key="4">
    <source>
        <dbReference type="ARBA" id="ARBA00022729"/>
    </source>
</evidence>
<evidence type="ECO:0000256" key="1">
    <source>
        <dbReference type="ARBA" id="ARBA00004479"/>
    </source>
</evidence>
<evidence type="ECO:0000256" key="10">
    <source>
        <dbReference type="ARBA" id="ARBA00037847"/>
    </source>
</evidence>
<keyword evidence="16" id="KW-1185">Reference proteome</keyword>
<keyword evidence="4 12" id="KW-0732">Signal</keyword>
<comment type="subcellular location">
    <subcellularLocation>
        <location evidence="10">Endomembrane system</location>
        <topology evidence="10">Single-pass membrane protein</topology>
    </subcellularLocation>
    <subcellularLocation>
        <location evidence="1">Membrane</location>
        <topology evidence="1">Single-pass type I membrane protein</topology>
    </subcellularLocation>
</comment>
<dbReference type="VEuPathDB" id="CryptoDB:Vbra_19125"/>
<keyword evidence="2" id="KW-0245">EGF-like domain</keyword>
<dbReference type="AlphaFoldDB" id="A0A0G4GYH0"/>
<evidence type="ECO:0000256" key="5">
    <source>
        <dbReference type="ARBA" id="ARBA00022737"/>
    </source>
</evidence>
<evidence type="ECO:0000256" key="11">
    <source>
        <dbReference type="SAM" id="Phobius"/>
    </source>
</evidence>
<feature type="signal peptide" evidence="12">
    <location>
        <begin position="1"/>
        <end position="20"/>
    </location>
</feature>
<keyword evidence="9" id="KW-0325">Glycoprotein</keyword>
<keyword evidence="6" id="KW-0106">Calcium</keyword>
<evidence type="ECO:0000259" key="14">
    <source>
        <dbReference type="Pfam" id="PF25011"/>
    </source>
</evidence>
<dbReference type="GO" id="GO:0016020">
    <property type="term" value="C:membrane"/>
    <property type="evidence" value="ECO:0007669"/>
    <property type="project" value="UniProtKB-SubCell"/>
</dbReference>
<evidence type="ECO:0000256" key="9">
    <source>
        <dbReference type="ARBA" id="ARBA00023180"/>
    </source>
</evidence>
<dbReference type="PANTHER" id="PTHR22702:SF1">
    <property type="entry name" value="PROTEASE-ASSOCIATED DOMAIN-CONTAINING PROTEIN 1"/>
    <property type="match status" value="1"/>
</dbReference>
<evidence type="ECO:0000256" key="3">
    <source>
        <dbReference type="ARBA" id="ARBA00022692"/>
    </source>
</evidence>
<dbReference type="OrthoDB" id="10045365at2759"/>
<keyword evidence="5" id="KW-0677">Repeat</keyword>
<evidence type="ECO:0000256" key="6">
    <source>
        <dbReference type="ARBA" id="ARBA00022837"/>
    </source>
</evidence>
<dbReference type="Pfam" id="PF25011">
    <property type="entry name" value="VSR_TRX"/>
    <property type="match status" value="1"/>
</dbReference>
<feature type="domain" description="Vacuolar sorting receptor thioredoxin-like" evidence="14">
    <location>
        <begin position="200"/>
        <end position="383"/>
    </location>
</feature>
<dbReference type="InterPro" id="IPR046450">
    <property type="entry name" value="PA_dom_sf"/>
</dbReference>
<dbReference type="InterPro" id="IPR056858">
    <property type="entry name" value="VSR_TRX"/>
</dbReference>
<feature type="transmembrane region" description="Helical" evidence="11">
    <location>
        <begin position="413"/>
        <end position="438"/>
    </location>
</feature>
<evidence type="ECO:0000313" key="16">
    <source>
        <dbReference type="Proteomes" id="UP000041254"/>
    </source>
</evidence>
<evidence type="ECO:0000256" key="8">
    <source>
        <dbReference type="ARBA" id="ARBA00023136"/>
    </source>
</evidence>
<dbReference type="InterPro" id="IPR003137">
    <property type="entry name" value="PA_domain"/>
</dbReference>
<dbReference type="Pfam" id="PF02225">
    <property type="entry name" value="PA"/>
    <property type="match status" value="1"/>
</dbReference>
<keyword evidence="3 11" id="KW-0812">Transmembrane</keyword>